<dbReference type="RefSeq" id="WP_146518002.1">
    <property type="nucleotide sequence ID" value="NZ_CP151726.1"/>
</dbReference>
<evidence type="ECO:0000313" key="2">
    <source>
        <dbReference type="EMBL" id="TWU07852.1"/>
    </source>
</evidence>
<dbReference type="InterPro" id="IPR011990">
    <property type="entry name" value="TPR-like_helical_dom_sf"/>
</dbReference>
<organism evidence="2 3">
    <name type="scientific">Stieleria varia</name>
    <dbReference type="NCBI Taxonomy" id="2528005"/>
    <lineage>
        <taxon>Bacteria</taxon>
        <taxon>Pseudomonadati</taxon>
        <taxon>Planctomycetota</taxon>
        <taxon>Planctomycetia</taxon>
        <taxon>Pirellulales</taxon>
        <taxon>Pirellulaceae</taxon>
        <taxon>Stieleria</taxon>
    </lineage>
</organism>
<evidence type="ECO:0008006" key="4">
    <source>
        <dbReference type="Google" id="ProtNLM"/>
    </source>
</evidence>
<sequence length="345" mass="36894" precursor="true">MKNLFADIRVLLAVLLVTLSGQVAMAQTDRVYTNDSTTPTSGQIVQADKNGVKLKTGANEKTFLAGDIRKILYQGDPSELTKGREAALGGNYEDAVEELEGLNVATLPRAAIKADAAYYLLLAKARLALAGRGDKAAAAQAALAFARSNSDSYHFYSVARLLGDLALALNNHDQAILYYGSLKNAPTTEMKVESKYLTGVAQLAKGDVAAADAAFNEVLGLQVNSAAVLRLQKLSQAGRAVALANNGKGDEALKIVNGLIEELSPNDVEMAARIYNAQGASYDAMGDKEGAIMAYLHTHLLFSSQPDAHAQALSRLVELWPQVGRPERVAEARQELEQRYPGYGK</sequence>
<accession>A0A5C6B899</accession>
<dbReference type="SUPFAM" id="SSF48452">
    <property type="entry name" value="TPR-like"/>
    <property type="match status" value="1"/>
</dbReference>
<proteinExistence type="predicted"/>
<keyword evidence="1" id="KW-0732">Signal</keyword>
<keyword evidence="3" id="KW-1185">Reference proteome</keyword>
<evidence type="ECO:0000256" key="1">
    <source>
        <dbReference type="SAM" id="SignalP"/>
    </source>
</evidence>
<reference evidence="2 3" key="1">
    <citation type="submission" date="2019-02" db="EMBL/GenBank/DDBJ databases">
        <title>Deep-cultivation of Planctomycetes and their phenomic and genomic characterization uncovers novel biology.</title>
        <authorList>
            <person name="Wiegand S."/>
            <person name="Jogler M."/>
            <person name="Boedeker C."/>
            <person name="Pinto D."/>
            <person name="Vollmers J."/>
            <person name="Rivas-Marin E."/>
            <person name="Kohn T."/>
            <person name="Peeters S.H."/>
            <person name="Heuer A."/>
            <person name="Rast P."/>
            <person name="Oberbeckmann S."/>
            <person name="Bunk B."/>
            <person name="Jeske O."/>
            <person name="Meyerdierks A."/>
            <person name="Storesund J.E."/>
            <person name="Kallscheuer N."/>
            <person name="Luecker S."/>
            <person name="Lage O.M."/>
            <person name="Pohl T."/>
            <person name="Merkel B.J."/>
            <person name="Hornburger P."/>
            <person name="Mueller R.-W."/>
            <person name="Bruemmer F."/>
            <person name="Labrenz M."/>
            <person name="Spormann A.M."/>
            <person name="Op Den Camp H."/>
            <person name="Overmann J."/>
            <person name="Amann R."/>
            <person name="Jetten M.S.M."/>
            <person name="Mascher T."/>
            <person name="Medema M.H."/>
            <person name="Devos D.P."/>
            <person name="Kaster A.-K."/>
            <person name="Ovreas L."/>
            <person name="Rohde M."/>
            <person name="Galperin M.Y."/>
            <person name="Jogler C."/>
        </authorList>
    </citation>
    <scope>NUCLEOTIDE SEQUENCE [LARGE SCALE GENOMIC DNA]</scope>
    <source>
        <strain evidence="2 3">Pla52n</strain>
    </source>
</reference>
<dbReference type="EMBL" id="SJPN01000001">
    <property type="protein sequence ID" value="TWU07852.1"/>
    <property type="molecule type" value="Genomic_DNA"/>
</dbReference>
<dbReference type="Proteomes" id="UP000320176">
    <property type="component" value="Unassembled WGS sequence"/>
</dbReference>
<feature type="signal peptide" evidence="1">
    <location>
        <begin position="1"/>
        <end position="26"/>
    </location>
</feature>
<gene>
    <name evidence="2" type="ORF">Pla52n_04280</name>
</gene>
<comment type="caution">
    <text evidence="2">The sequence shown here is derived from an EMBL/GenBank/DDBJ whole genome shotgun (WGS) entry which is preliminary data.</text>
</comment>
<dbReference type="Gene3D" id="1.25.40.10">
    <property type="entry name" value="Tetratricopeptide repeat domain"/>
    <property type="match status" value="2"/>
</dbReference>
<dbReference type="OrthoDB" id="251560at2"/>
<protein>
    <recommendedName>
        <fullName evidence="4">Tetratricopeptide repeat protein</fullName>
    </recommendedName>
</protein>
<evidence type="ECO:0000313" key="3">
    <source>
        <dbReference type="Proteomes" id="UP000320176"/>
    </source>
</evidence>
<dbReference type="AlphaFoldDB" id="A0A5C6B899"/>
<feature type="chain" id="PRO_5022664231" description="Tetratricopeptide repeat protein" evidence="1">
    <location>
        <begin position="27"/>
        <end position="345"/>
    </location>
</feature>
<name>A0A5C6B899_9BACT</name>